<accession>A0ABT1W544</accession>
<name>A0ABT1W544_9PROT</name>
<sequence>MLADILSSSENVAYARRCDPHIWALDLPDASCAAHQEQSLIRAASRRGLIWWNPVSEHYEPIKREDRADA</sequence>
<gene>
    <name evidence="1" type="ORF">NFI95_05880</name>
</gene>
<organism evidence="1 2">
    <name type="scientific">Endosaccharibacter trunci</name>
    <dbReference type="NCBI Taxonomy" id="2812733"/>
    <lineage>
        <taxon>Bacteria</taxon>
        <taxon>Pseudomonadati</taxon>
        <taxon>Pseudomonadota</taxon>
        <taxon>Alphaproteobacteria</taxon>
        <taxon>Acetobacterales</taxon>
        <taxon>Acetobacteraceae</taxon>
        <taxon>Endosaccharibacter</taxon>
    </lineage>
</organism>
<proteinExistence type="predicted"/>
<reference evidence="1 2" key="1">
    <citation type="submission" date="2022-06" db="EMBL/GenBank/DDBJ databases">
        <title>Endosaccharibacter gen. nov., sp. nov., endophytic bacteria isolated from sugarcane.</title>
        <authorList>
            <person name="Pitiwittayakul N."/>
            <person name="Yukphan P."/>
            <person name="Charoenyingcharoen P."/>
            <person name="Tanasupawat S."/>
        </authorList>
    </citation>
    <scope>NUCLEOTIDE SEQUENCE [LARGE SCALE GENOMIC DNA]</scope>
    <source>
        <strain evidence="1 2">KSS8</strain>
    </source>
</reference>
<dbReference type="RefSeq" id="WP_422863439.1">
    <property type="nucleotide sequence ID" value="NZ_JAMSKV010000004.1"/>
</dbReference>
<protein>
    <submittedName>
        <fullName evidence="1">Uncharacterized protein</fullName>
    </submittedName>
</protein>
<evidence type="ECO:0000313" key="2">
    <source>
        <dbReference type="Proteomes" id="UP001524587"/>
    </source>
</evidence>
<evidence type="ECO:0000313" key="1">
    <source>
        <dbReference type="EMBL" id="MCQ8277974.1"/>
    </source>
</evidence>
<keyword evidence="2" id="KW-1185">Reference proteome</keyword>
<dbReference type="EMBL" id="JAMSKV010000004">
    <property type="protein sequence ID" value="MCQ8277974.1"/>
    <property type="molecule type" value="Genomic_DNA"/>
</dbReference>
<comment type="caution">
    <text evidence="1">The sequence shown here is derived from an EMBL/GenBank/DDBJ whole genome shotgun (WGS) entry which is preliminary data.</text>
</comment>
<dbReference type="Proteomes" id="UP001524587">
    <property type="component" value="Unassembled WGS sequence"/>
</dbReference>